<sequence>MVLDCLRVVVDVFEVVVDGCRWWVDFDDKNEVLLSSLLFASVYLLNTHPVPKAIEMCKEVLFLLKHKTVGNINEKCAKSSENVESHEAKCSTTPLFTLRPVFATKVELYTTSILAELYKRQRNVEFLDNHVKAKEHYEKALAIAGKTGDREAEAICHADLGGIFESLGEHAKAKEHYEKALAIAGKVGHRRTEAKCYTNLGGLFQTLGEHAKAKEYCEKALSIAGKIGNRKGEAACYAALGIIFLNLGEYVKAKEHCEKALAIAGKIGDRETKARCYVTLGIIFQNLSENVKAKEYCEKALSIAGKIGNRKGEAACHAALGIIFLNLGEYVKAKEHCEKALAIAGEIGDRRIEAKCYSRLGCISLRLGEHVKAKEYCDKGLAIAWKTGERRTEAECYSGIGILSLSLGEHVKAKEHCEKALAIAEKIGDRETEALCYGKLGKIFLYLSEYVKAKECFEKALEWSRKHGIKEDESLCCLLLSICMFKLGNIWEDKSNIFASINEREILRGLQVQDKYKISYFDHVVSYYRVASHLLSKSSFLHEAFYLEEYGRARALADLMAAQYSVQNEIPVTPQRWDDIESIVKKECNCTCLYISYCKQWITFWVLKAESPLLFRQINVNDVFVGKGSVSRVADLLSREIYREVLCLAPEQCEDRSWLPSDAYSEDGRERPLEEDDEDQSQQPERTPAFVYKMIIAPVADLLDKPEIIIVPDRLFYKVPFAALEEESRKCLSESFRIRIVPSLTTLKLIQDSPADYHSQTGVLVVGDPDVGEVLYNGILRWISRLPFASEEAKMIGKLFGTEPLVGKQATKQAVLQNIHSVSLIHFACHGNAERGEIVLAPPPLTDRRPQEEDYLLTMENISQVQLRAKLVVLSCCHSPKGRISAEGVVGIARAFLGSGARSVLAALWAIEDEATEQFRSRFYENLVRGDSASESLQQAMNWMRENGFAKITQWAPFMLIGDNVTLD</sequence>
<dbReference type="InterPro" id="IPR019734">
    <property type="entry name" value="TPR_rpt"/>
</dbReference>
<protein>
    <recommendedName>
        <fullName evidence="3">CHAT domain-containing protein</fullName>
    </recommendedName>
</protein>
<organism evidence="4 5">
    <name type="scientific">Porites lobata</name>
    <dbReference type="NCBI Taxonomy" id="104759"/>
    <lineage>
        <taxon>Eukaryota</taxon>
        <taxon>Metazoa</taxon>
        <taxon>Cnidaria</taxon>
        <taxon>Anthozoa</taxon>
        <taxon>Hexacorallia</taxon>
        <taxon>Scleractinia</taxon>
        <taxon>Fungiina</taxon>
        <taxon>Poritidae</taxon>
        <taxon>Porites</taxon>
    </lineage>
</organism>
<feature type="domain" description="CHAT" evidence="3">
    <location>
        <begin position="692"/>
        <end position="963"/>
    </location>
</feature>
<evidence type="ECO:0000256" key="2">
    <source>
        <dbReference type="SAM" id="MobiDB-lite"/>
    </source>
</evidence>
<dbReference type="Pfam" id="PF13181">
    <property type="entry name" value="TPR_8"/>
    <property type="match status" value="1"/>
</dbReference>
<dbReference type="PANTHER" id="PTHR10098:SF108">
    <property type="entry name" value="TETRATRICOPEPTIDE REPEAT PROTEIN 28"/>
    <property type="match status" value="1"/>
</dbReference>
<feature type="repeat" description="TPR" evidence="1">
    <location>
        <begin position="194"/>
        <end position="227"/>
    </location>
</feature>
<keyword evidence="5" id="KW-1185">Reference proteome</keyword>
<dbReference type="InterPro" id="IPR011990">
    <property type="entry name" value="TPR-like_helical_dom_sf"/>
</dbReference>
<dbReference type="Pfam" id="PF13424">
    <property type="entry name" value="TPR_12"/>
    <property type="match status" value="4"/>
</dbReference>
<feature type="non-terminal residue" evidence="4">
    <location>
        <position position="968"/>
    </location>
</feature>
<name>A0ABN8MQX7_9CNID</name>
<dbReference type="SMART" id="SM00028">
    <property type="entry name" value="TPR"/>
    <property type="match status" value="9"/>
</dbReference>
<gene>
    <name evidence="4" type="ORF">PLOB_00016139</name>
</gene>
<feature type="repeat" description="TPR" evidence="1">
    <location>
        <begin position="434"/>
        <end position="467"/>
    </location>
</feature>
<dbReference type="Gene3D" id="1.25.40.10">
    <property type="entry name" value="Tetratricopeptide repeat domain"/>
    <property type="match status" value="3"/>
</dbReference>
<dbReference type="Proteomes" id="UP001159405">
    <property type="component" value="Unassembled WGS sequence"/>
</dbReference>
<dbReference type="PANTHER" id="PTHR10098">
    <property type="entry name" value="RAPSYN-RELATED"/>
    <property type="match status" value="1"/>
</dbReference>
<dbReference type="PROSITE" id="PS50005">
    <property type="entry name" value="TPR"/>
    <property type="match status" value="2"/>
</dbReference>
<evidence type="ECO:0000313" key="5">
    <source>
        <dbReference type="Proteomes" id="UP001159405"/>
    </source>
</evidence>
<evidence type="ECO:0000256" key="1">
    <source>
        <dbReference type="PROSITE-ProRule" id="PRU00339"/>
    </source>
</evidence>
<keyword evidence="1" id="KW-0802">TPR repeat</keyword>
<reference evidence="4 5" key="1">
    <citation type="submission" date="2022-05" db="EMBL/GenBank/DDBJ databases">
        <authorList>
            <consortium name="Genoscope - CEA"/>
            <person name="William W."/>
        </authorList>
    </citation>
    <scope>NUCLEOTIDE SEQUENCE [LARGE SCALE GENOMIC DNA]</scope>
</reference>
<accession>A0ABN8MQX7</accession>
<dbReference type="EMBL" id="CALNXK010000002">
    <property type="protein sequence ID" value="CAH3033884.1"/>
    <property type="molecule type" value="Genomic_DNA"/>
</dbReference>
<proteinExistence type="predicted"/>
<evidence type="ECO:0000259" key="3">
    <source>
        <dbReference type="Pfam" id="PF12770"/>
    </source>
</evidence>
<dbReference type="Pfam" id="PF12770">
    <property type="entry name" value="CHAT"/>
    <property type="match status" value="1"/>
</dbReference>
<evidence type="ECO:0000313" key="4">
    <source>
        <dbReference type="EMBL" id="CAH3033884.1"/>
    </source>
</evidence>
<feature type="region of interest" description="Disordered" evidence="2">
    <location>
        <begin position="664"/>
        <end position="684"/>
    </location>
</feature>
<comment type="caution">
    <text evidence="4">The sequence shown here is derived from an EMBL/GenBank/DDBJ whole genome shotgun (WGS) entry which is preliminary data.</text>
</comment>
<dbReference type="InterPro" id="IPR024983">
    <property type="entry name" value="CHAT_dom"/>
</dbReference>
<dbReference type="SUPFAM" id="SSF48452">
    <property type="entry name" value="TPR-like"/>
    <property type="match status" value="2"/>
</dbReference>